<feature type="transmembrane region" description="Helical" evidence="2">
    <location>
        <begin position="101"/>
        <end position="127"/>
    </location>
</feature>
<dbReference type="Pfam" id="PF02517">
    <property type="entry name" value="Rce1-like"/>
    <property type="match status" value="1"/>
</dbReference>
<feature type="transmembrane region" description="Helical" evidence="2">
    <location>
        <begin position="74"/>
        <end position="95"/>
    </location>
</feature>
<dbReference type="GO" id="GO:0004175">
    <property type="term" value="F:endopeptidase activity"/>
    <property type="evidence" value="ECO:0007669"/>
    <property type="project" value="UniProtKB-ARBA"/>
</dbReference>
<evidence type="ECO:0000313" key="5">
    <source>
        <dbReference type="Proteomes" id="UP000234653"/>
    </source>
</evidence>
<dbReference type="InterPro" id="IPR052710">
    <property type="entry name" value="CAAX_protease"/>
</dbReference>
<dbReference type="Proteomes" id="UP000234653">
    <property type="component" value="Chromosome"/>
</dbReference>
<comment type="similarity">
    <text evidence="1">Belongs to the UPF0177 family.</text>
</comment>
<keyword evidence="5" id="KW-1185">Reference proteome</keyword>
<name>A0A2K9HJE8_9LACO</name>
<evidence type="ECO:0000313" key="4">
    <source>
        <dbReference type="EMBL" id="AUI72664.1"/>
    </source>
</evidence>
<dbReference type="EMBL" id="CP018867">
    <property type="protein sequence ID" value="AUI72664.1"/>
    <property type="molecule type" value="Genomic_DNA"/>
</dbReference>
<feature type="transmembrane region" description="Helical" evidence="2">
    <location>
        <begin position="134"/>
        <end position="152"/>
    </location>
</feature>
<keyword evidence="2" id="KW-0812">Transmembrane</keyword>
<dbReference type="RefSeq" id="WP_057739118.1">
    <property type="nucleotide sequence ID" value="NZ_AZDQ01000036.1"/>
</dbReference>
<reference evidence="4 5" key="1">
    <citation type="submission" date="2016-12" db="EMBL/GenBank/DDBJ databases">
        <title>The whole genome sequencing and assembly of Lactobacillus alimentarius DSM 20249T strain.</title>
        <authorList>
            <person name="Lee Y.-J."/>
            <person name="Yi H."/>
            <person name="Bahn Y.-S."/>
            <person name="Kim J.F."/>
            <person name="Lee D.-W."/>
        </authorList>
    </citation>
    <scope>NUCLEOTIDE SEQUENCE [LARGE SCALE GENOMIC DNA]</scope>
    <source>
        <strain evidence="4 5">DSM 20249</strain>
    </source>
</reference>
<dbReference type="PANTHER" id="PTHR36435:SF1">
    <property type="entry name" value="CAAX AMINO TERMINAL PROTEASE FAMILY PROTEIN"/>
    <property type="match status" value="1"/>
</dbReference>
<proteinExistence type="inferred from homology"/>
<sequence length="254" mass="28780">MKFLKSNLTKIIIASLIFPIVMVILALLIRNQKVDELWQIISDVLVFVVAFLLNQKYLKQKMFWFNSRNLGTQLYTALPAIIIIFMLNSAVLGVSDFKVKLRIVVLCLLVGLAEEYIFRGILVSLFLKLLHNNAFGAVIGSSIMFGLIHLMNLKSLPIGYVSGQVIFAAAVGLLFGTIYVKTRNLSIVILLHAFRDMFPMFSDKLVAESAQMKFSIDSLYVIGVLFLIALFISYRQLKDFQVSKQDEVWSISER</sequence>
<evidence type="ECO:0000259" key="3">
    <source>
        <dbReference type="Pfam" id="PF02517"/>
    </source>
</evidence>
<accession>A0A2K9HJE8</accession>
<dbReference type="PANTHER" id="PTHR36435">
    <property type="entry name" value="SLR1288 PROTEIN"/>
    <property type="match status" value="1"/>
</dbReference>
<feature type="transmembrane region" description="Helical" evidence="2">
    <location>
        <begin position="158"/>
        <end position="178"/>
    </location>
</feature>
<keyword evidence="2" id="KW-0472">Membrane</keyword>
<feature type="transmembrane region" description="Helical" evidence="2">
    <location>
        <begin position="12"/>
        <end position="31"/>
    </location>
</feature>
<evidence type="ECO:0000256" key="2">
    <source>
        <dbReference type="SAM" id="Phobius"/>
    </source>
</evidence>
<gene>
    <name evidence="4" type="ORF">LA20249_10900</name>
</gene>
<organism evidence="4 5">
    <name type="scientific">Companilactobacillus alimentarius DSM 20249</name>
    <dbReference type="NCBI Taxonomy" id="1423720"/>
    <lineage>
        <taxon>Bacteria</taxon>
        <taxon>Bacillati</taxon>
        <taxon>Bacillota</taxon>
        <taxon>Bacilli</taxon>
        <taxon>Lactobacillales</taxon>
        <taxon>Lactobacillaceae</taxon>
        <taxon>Companilactobacillus</taxon>
    </lineage>
</organism>
<dbReference type="KEGG" id="lali:LA20249_10900"/>
<dbReference type="AlphaFoldDB" id="A0A2K9HJE8"/>
<protein>
    <recommendedName>
        <fullName evidence="3">CAAX prenyl protease 2/Lysostaphin resistance protein A-like domain-containing protein</fullName>
    </recommendedName>
</protein>
<keyword evidence="2" id="KW-1133">Transmembrane helix</keyword>
<dbReference type="STRING" id="1423720.FC67_GL001144"/>
<feature type="transmembrane region" description="Helical" evidence="2">
    <location>
        <begin position="214"/>
        <end position="234"/>
    </location>
</feature>
<dbReference type="InterPro" id="IPR003675">
    <property type="entry name" value="Rce1/LyrA-like_dom"/>
</dbReference>
<evidence type="ECO:0000256" key="1">
    <source>
        <dbReference type="ARBA" id="ARBA00009067"/>
    </source>
</evidence>
<dbReference type="GO" id="GO:0080120">
    <property type="term" value="P:CAAX-box protein maturation"/>
    <property type="evidence" value="ECO:0007669"/>
    <property type="project" value="UniProtKB-ARBA"/>
</dbReference>
<feature type="domain" description="CAAX prenyl protease 2/Lysostaphin resistance protein A-like" evidence="3">
    <location>
        <begin position="101"/>
        <end position="197"/>
    </location>
</feature>